<evidence type="ECO:0000259" key="6">
    <source>
        <dbReference type="Pfam" id="PF03328"/>
    </source>
</evidence>
<dbReference type="STRING" id="1424294.Gferi_16285"/>
<evidence type="ECO:0000256" key="4">
    <source>
        <dbReference type="PIRSR" id="PIRSR015582-1"/>
    </source>
</evidence>
<dbReference type="RefSeq" id="WP_069978331.1">
    <property type="nucleotide sequence ID" value="NZ_CP017269.1"/>
</dbReference>
<evidence type="ECO:0000256" key="2">
    <source>
        <dbReference type="ARBA" id="ARBA00022723"/>
    </source>
</evidence>
<reference evidence="7 8" key="1">
    <citation type="submission" date="2016-09" db="EMBL/GenBank/DDBJ databases">
        <title>Genomic analysis reveals versatility of anaerobic energy metabolism of Geosporobacter ferrireducens IRF9 of phylum Firmicutes.</title>
        <authorList>
            <person name="Kim S.-J."/>
        </authorList>
    </citation>
    <scope>NUCLEOTIDE SEQUENCE [LARGE SCALE GENOMIC DNA]</scope>
    <source>
        <strain evidence="7 8">IRF9</strain>
    </source>
</reference>
<protein>
    <submittedName>
        <fullName evidence="7">Citrate lyase subunit beta</fullName>
    </submittedName>
</protein>
<dbReference type="InterPro" id="IPR015813">
    <property type="entry name" value="Pyrv/PenolPyrv_kinase-like_dom"/>
</dbReference>
<dbReference type="Pfam" id="PF03328">
    <property type="entry name" value="HpcH_HpaI"/>
    <property type="match status" value="1"/>
</dbReference>
<evidence type="ECO:0000313" key="8">
    <source>
        <dbReference type="Proteomes" id="UP000095743"/>
    </source>
</evidence>
<dbReference type="InterPro" id="IPR005000">
    <property type="entry name" value="Aldolase/citrate-lyase_domain"/>
</dbReference>
<keyword evidence="7" id="KW-0456">Lyase</keyword>
<dbReference type="PANTHER" id="PTHR32308:SF10">
    <property type="entry name" value="CITRATE LYASE SUBUNIT BETA"/>
    <property type="match status" value="1"/>
</dbReference>
<evidence type="ECO:0000313" key="7">
    <source>
        <dbReference type="EMBL" id="AOT70984.1"/>
    </source>
</evidence>
<dbReference type="OrthoDB" id="9786940at2"/>
<dbReference type="Gene3D" id="3.20.20.60">
    <property type="entry name" value="Phosphoenolpyruvate-binding domains"/>
    <property type="match status" value="1"/>
</dbReference>
<dbReference type="GO" id="GO:0006107">
    <property type="term" value="P:oxaloacetate metabolic process"/>
    <property type="evidence" value="ECO:0007669"/>
    <property type="project" value="TreeGrafter"/>
</dbReference>
<keyword evidence="2 5" id="KW-0479">Metal-binding</keyword>
<comment type="cofactor">
    <cofactor evidence="1">
        <name>Mg(2+)</name>
        <dbReference type="ChEBI" id="CHEBI:18420"/>
    </cofactor>
</comment>
<dbReference type="SUPFAM" id="SSF51621">
    <property type="entry name" value="Phosphoenolpyruvate/pyruvate domain"/>
    <property type="match status" value="1"/>
</dbReference>
<dbReference type="PIRSF" id="PIRSF015582">
    <property type="entry name" value="Cit_lyase_B"/>
    <property type="match status" value="1"/>
</dbReference>
<feature type="binding site" evidence="5">
    <location>
        <position position="157"/>
    </location>
    <ligand>
        <name>Mg(2+)</name>
        <dbReference type="ChEBI" id="CHEBI:18420"/>
    </ligand>
</feature>
<evidence type="ECO:0000256" key="1">
    <source>
        <dbReference type="ARBA" id="ARBA00001946"/>
    </source>
</evidence>
<dbReference type="Proteomes" id="UP000095743">
    <property type="component" value="Chromosome"/>
</dbReference>
<gene>
    <name evidence="7" type="ORF">Gferi_16285</name>
</gene>
<dbReference type="InterPro" id="IPR011206">
    <property type="entry name" value="Citrate_lyase_beta/mcl1/mcl2"/>
</dbReference>
<evidence type="ECO:0000256" key="3">
    <source>
        <dbReference type="ARBA" id="ARBA00022842"/>
    </source>
</evidence>
<dbReference type="EMBL" id="CP017269">
    <property type="protein sequence ID" value="AOT70984.1"/>
    <property type="molecule type" value="Genomic_DNA"/>
</dbReference>
<feature type="domain" description="HpcH/HpaI aldolase/citrate lyase" evidence="6">
    <location>
        <begin position="6"/>
        <end position="225"/>
    </location>
</feature>
<proteinExistence type="predicted"/>
<dbReference type="AlphaFoldDB" id="A0A1D8GJB4"/>
<name>A0A1D8GJB4_9FIRM</name>
<keyword evidence="8" id="KW-1185">Reference proteome</keyword>
<dbReference type="KEGG" id="gfe:Gferi_16285"/>
<dbReference type="GO" id="GO:0016829">
    <property type="term" value="F:lyase activity"/>
    <property type="evidence" value="ECO:0007669"/>
    <property type="project" value="UniProtKB-KW"/>
</dbReference>
<evidence type="ECO:0000256" key="5">
    <source>
        <dbReference type="PIRSR" id="PIRSR015582-2"/>
    </source>
</evidence>
<feature type="binding site" evidence="5">
    <location>
        <position position="130"/>
    </location>
    <ligand>
        <name>Mg(2+)</name>
        <dbReference type="ChEBI" id="CHEBI:18420"/>
    </ligand>
</feature>
<organism evidence="7 8">
    <name type="scientific">Geosporobacter ferrireducens</name>
    <dbReference type="NCBI Taxonomy" id="1424294"/>
    <lineage>
        <taxon>Bacteria</taxon>
        <taxon>Bacillati</taxon>
        <taxon>Bacillota</taxon>
        <taxon>Clostridia</taxon>
        <taxon>Peptostreptococcales</taxon>
        <taxon>Thermotaleaceae</taxon>
        <taxon>Geosporobacter</taxon>
    </lineage>
</organism>
<feature type="binding site" evidence="4">
    <location>
        <position position="67"/>
    </location>
    <ligand>
        <name>substrate</name>
    </ligand>
</feature>
<keyword evidence="3 5" id="KW-0460">Magnesium</keyword>
<dbReference type="InterPro" id="IPR040442">
    <property type="entry name" value="Pyrv_kinase-like_dom_sf"/>
</dbReference>
<dbReference type="PANTHER" id="PTHR32308">
    <property type="entry name" value="LYASE BETA SUBUNIT, PUTATIVE (AFU_ORTHOLOGUE AFUA_4G13030)-RELATED"/>
    <property type="match status" value="1"/>
</dbReference>
<sequence length="292" mass="32118">MNKLRRTMLFCPASEPKMFYNTPVYNPDCIIFDLEDAVAYAEKDSARDLLCEAVKTLDFKDIEIFVRINPLYTTFGETDVREVVKAGVRNIRLPMCETAEDVKKLEVLLAEVEKENNIEVGTVKIQCAIETPKGVLNALAIATASPRVVAISFGAEDYTRTLGVDRTKTAKELTHARSYIVLAASVANVDAIDTVWADVSDIEGFRAEAQEAKILGFSGKSCIHPAQVKEVHKIFTPSSEEIEKSLRIISAAKEAEEKGVGVITVDGKMVDVPVIQKAERIVDLAKAAKVLK</sequence>
<accession>A0A1D8GJB4</accession>
<feature type="binding site" evidence="4">
    <location>
        <position position="130"/>
    </location>
    <ligand>
        <name>substrate</name>
    </ligand>
</feature>
<dbReference type="GO" id="GO:0000287">
    <property type="term" value="F:magnesium ion binding"/>
    <property type="evidence" value="ECO:0007669"/>
    <property type="project" value="TreeGrafter"/>
</dbReference>